<accession>A0ACB9UJY1</accession>
<sequence>MRKGFMDEVVWLLDVDWVAAPPIPLDVREVNMYEDITVSSKKQICSVFSKHSRWLQGSDPLSPLSLILAATSSAVCDSNFIWSGKHPHALGRKTVGSFRCPSTPKLKTNRREPFPHLSQSITWLYGIDVLRGHTDLRLSGMIVISSDSSMAAALTCLDALFHGGPEAEEATLPFPVLLSSQKVWDPAT</sequence>
<dbReference type="EMBL" id="CM043041">
    <property type="protein sequence ID" value="KAI4571689.1"/>
    <property type="molecule type" value="Genomic_DNA"/>
</dbReference>
<evidence type="ECO:0000313" key="2">
    <source>
        <dbReference type="Proteomes" id="UP001057279"/>
    </source>
</evidence>
<proteinExistence type="predicted"/>
<keyword evidence="2" id="KW-1185">Reference proteome</keyword>
<reference evidence="1" key="1">
    <citation type="submission" date="2022-03" db="EMBL/GenBank/DDBJ databases">
        <title>Genomic analyses of argali, domestic sheep and their hybrids provide insights into chromosomal evolution, heterosis and genetic basis of agronomic traits.</title>
        <authorList>
            <person name="Li M."/>
        </authorList>
    </citation>
    <scope>NUCLEOTIDE SEQUENCE</scope>
    <source>
        <strain evidence="1">F1 hybrid</strain>
    </source>
</reference>
<comment type="caution">
    <text evidence="1">The sequence shown here is derived from an EMBL/GenBank/DDBJ whole genome shotgun (WGS) entry which is preliminary data.</text>
</comment>
<evidence type="ECO:0000313" key="1">
    <source>
        <dbReference type="EMBL" id="KAI4571689.1"/>
    </source>
</evidence>
<gene>
    <name evidence="1" type="ORF">MJG53_013795</name>
</gene>
<organism evidence="1 2">
    <name type="scientific">Ovis ammon polii x Ovis aries</name>
    <dbReference type="NCBI Taxonomy" id="2918886"/>
    <lineage>
        <taxon>Eukaryota</taxon>
        <taxon>Metazoa</taxon>
        <taxon>Chordata</taxon>
        <taxon>Craniata</taxon>
        <taxon>Vertebrata</taxon>
        <taxon>Euteleostomi</taxon>
        <taxon>Mammalia</taxon>
        <taxon>Eutheria</taxon>
        <taxon>Laurasiatheria</taxon>
        <taxon>Artiodactyla</taxon>
        <taxon>Ruminantia</taxon>
        <taxon>Pecora</taxon>
        <taxon>Bovidae</taxon>
        <taxon>Caprinae</taxon>
        <taxon>Ovis</taxon>
    </lineage>
</organism>
<name>A0ACB9UJY1_9CETA</name>
<protein>
    <submittedName>
        <fullName evidence="1">Uncharacterized protein</fullName>
    </submittedName>
</protein>
<dbReference type="Proteomes" id="UP001057279">
    <property type="component" value="Linkage Group LG16"/>
</dbReference>